<dbReference type="PANTHER" id="PTHR22847">
    <property type="entry name" value="WD40 REPEAT PROTEIN"/>
    <property type="match status" value="1"/>
</dbReference>
<evidence type="ECO:0000256" key="2">
    <source>
        <dbReference type="ARBA" id="ARBA00022737"/>
    </source>
</evidence>
<dbReference type="GeneID" id="68111228"/>
<evidence type="ECO:0000313" key="5">
    <source>
        <dbReference type="EMBL" id="KAF0976715.1"/>
    </source>
</evidence>
<dbReference type="PROSITE" id="PS50082">
    <property type="entry name" value="WD_REPEATS_2"/>
    <property type="match status" value="1"/>
</dbReference>
<keyword evidence="2" id="KW-0677">Repeat</keyword>
<protein>
    <submittedName>
        <fullName evidence="5">Uncharacterized protein</fullName>
    </submittedName>
</protein>
<dbReference type="PANTHER" id="PTHR22847:SF637">
    <property type="entry name" value="WD REPEAT DOMAIN 5B"/>
    <property type="match status" value="1"/>
</dbReference>
<dbReference type="OMA" id="CKASHIF"/>
<dbReference type="SUPFAM" id="SSF50978">
    <property type="entry name" value="WD40 repeat-like"/>
    <property type="match status" value="1"/>
</dbReference>
<feature type="compositionally biased region" description="Low complexity" evidence="4">
    <location>
        <begin position="123"/>
        <end position="173"/>
    </location>
</feature>
<dbReference type="InterPro" id="IPR036322">
    <property type="entry name" value="WD40_repeat_dom_sf"/>
</dbReference>
<feature type="region of interest" description="Disordered" evidence="4">
    <location>
        <begin position="201"/>
        <end position="220"/>
    </location>
</feature>
<dbReference type="AlphaFoldDB" id="A0A6A5BTI8"/>
<keyword evidence="1 3" id="KW-0853">WD repeat</keyword>
<keyword evidence="6" id="KW-1185">Reference proteome</keyword>
<dbReference type="Gene3D" id="2.130.10.10">
    <property type="entry name" value="YVTN repeat-like/Quinoprotein amine dehydrogenase"/>
    <property type="match status" value="1"/>
</dbReference>
<feature type="compositionally biased region" description="Polar residues" evidence="4">
    <location>
        <begin position="977"/>
        <end position="993"/>
    </location>
</feature>
<sequence>MSQQATTASMSGSTPHSSSNISYQQLPQQPAHLINPIYTKKQKQRLISIRTRNKRKLPLNESIIFLIFSFMDGIDIESCCKASHIFQNVATDESKFLEYFINKYDPYTTFYHDYNRVIVPAASSSGQQQQQPSTTGSTPSTPIGTTSGSSGSSTTTNGVSANNPPVLSSSPLSATMQPLTPTLSYSSFSTLLPPVSSINNNLEQSQQQGSPVSNNSDTSHSCIISPALIQKEEREYYKRPRCNWRNAVKYREQMQRLYRCGQVHLMKVYTQPDLKILTLSSSSLKEAIKGKGWIDIDNSTHANNDNVSSASSQNKLDQSSLEDSESNKVTILNTSVRPTLGKRTVYVSDEEEVRKEKEKLEKERERLVDEFGGIMNYSSTNTEDWKSNGFHLMDVRLLDGRVILNTRKNFRHTTKPFKHHFSYDLLTYSLYSAKDSHVANRLTGQRKQILNNMFEDDLPISSMRELHETLLSETDDFIYEQWVARVINCSSEYISRNRSESGAAATTADNNLSTAHSRADYPPFSVLNLIGVVNTYPKYGSFGTAWSPSNRSFGFGSLEFLEFEIEEDMHITEIRIFETFCPGGVFKISLWDRANQCWDTIWLGKPYDTNCRMMERARVFAPKLFTREYATNRVRIDLDLRKSPSGWTEIDGILVRGYLHYKDRLSILARQQLQTKKDTISLNKEILHFPYSYLSHSPFDYQFGVLCFVYTESSYYHINSTLVVIGGTELLKDEVFLEVTYSKDYIVAVKLLSNKTCMAIVKMARVPVQYCVHIYDITLKKLTKTFELKELPTEAKEIKIWELTQQIIACSVDRTIYVYDISHSSSVNNWRLLHTFESHHSTITTLSLNIELIDLCNVMVSGSADKTVKVWSLHTGNCLMTLPHPGPVSCVKIIAAGSMVATACINESVIRIWSICGRGAGKLVRVLALPTLSSCNEQIFTQKEIYFDESYFIYFEKGTNEYMLGRFYESSEREQTKQQQPEGGTDEQQNLSSQTEYETWVGGGKNIILNKYNIVNKYQGNADACTIL</sequence>
<evidence type="ECO:0000313" key="6">
    <source>
        <dbReference type="Proteomes" id="UP000444721"/>
    </source>
</evidence>
<dbReference type="EMBL" id="VFQX01000036">
    <property type="protein sequence ID" value="KAF0976715.1"/>
    <property type="molecule type" value="Genomic_DNA"/>
</dbReference>
<name>A0A6A5BTI8_NAEFO</name>
<comment type="caution">
    <text evidence="5">The sequence shown here is derived from an EMBL/GenBank/DDBJ whole genome shotgun (WGS) entry which is preliminary data.</text>
</comment>
<organism evidence="5 6">
    <name type="scientific">Naegleria fowleri</name>
    <name type="common">Brain eating amoeba</name>
    <dbReference type="NCBI Taxonomy" id="5763"/>
    <lineage>
        <taxon>Eukaryota</taxon>
        <taxon>Discoba</taxon>
        <taxon>Heterolobosea</taxon>
        <taxon>Tetramitia</taxon>
        <taxon>Eutetramitia</taxon>
        <taxon>Vahlkampfiidae</taxon>
        <taxon>Naegleria</taxon>
    </lineage>
</organism>
<dbReference type="VEuPathDB" id="AmoebaDB:FDP41_004010"/>
<dbReference type="VEuPathDB" id="AmoebaDB:NfTy_069690"/>
<dbReference type="Pfam" id="PF00400">
    <property type="entry name" value="WD40"/>
    <property type="match status" value="2"/>
</dbReference>
<dbReference type="VEuPathDB" id="AmoebaDB:NF0116620"/>
<reference evidence="5 6" key="1">
    <citation type="journal article" date="2019" name="Sci. Rep.">
        <title>Nanopore sequencing improves the draft genome of the human pathogenic amoeba Naegleria fowleri.</title>
        <authorList>
            <person name="Liechti N."/>
            <person name="Schurch N."/>
            <person name="Bruggmann R."/>
            <person name="Wittwer M."/>
        </authorList>
    </citation>
    <scope>NUCLEOTIDE SEQUENCE [LARGE SCALE GENOMIC DNA]</scope>
    <source>
        <strain evidence="5 6">ATCC 30894</strain>
    </source>
</reference>
<dbReference type="OrthoDB" id="2153609at2759"/>
<dbReference type="InterPro" id="IPR001680">
    <property type="entry name" value="WD40_rpt"/>
</dbReference>
<dbReference type="RefSeq" id="XP_044561428.1">
    <property type="nucleotide sequence ID" value="XM_044707379.1"/>
</dbReference>
<accession>A0A6A5BTI8</accession>
<feature type="region of interest" description="Disordered" evidence="4">
    <location>
        <begin position="1"/>
        <end position="22"/>
    </location>
</feature>
<feature type="region of interest" description="Disordered" evidence="4">
    <location>
        <begin position="304"/>
        <end position="324"/>
    </location>
</feature>
<dbReference type="PROSITE" id="PS50294">
    <property type="entry name" value="WD_REPEATS_REGION"/>
    <property type="match status" value="1"/>
</dbReference>
<evidence type="ECO:0000256" key="1">
    <source>
        <dbReference type="ARBA" id="ARBA00022574"/>
    </source>
</evidence>
<feature type="repeat" description="WD" evidence="3">
    <location>
        <begin position="836"/>
        <end position="881"/>
    </location>
</feature>
<dbReference type="InterPro" id="IPR015943">
    <property type="entry name" value="WD40/YVTN_repeat-like_dom_sf"/>
</dbReference>
<feature type="region of interest" description="Disordered" evidence="4">
    <location>
        <begin position="122"/>
        <end position="173"/>
    </location>
</feature>
<evidence type="ECO:0000256" key="3">
    <source>
        <dbReference type="PROSITE-ProRule" id="PRU00221"/>
    </source>
</evidence>
<proteinExistence type="predicted"/>
<dbReference type="SMART" id="SM00320">
    <property type="entry name" value="WD40"/>
    <property type="match status" value="3"/>
</dbReference>
<dbReference type="Proteomes" id="UP000444721">
    <property type="component" value="Unassembled WGS sequence"/>
</dbReference>
<dbReference type="GO" id="GO:1990234">
    <property type="term" value="C:transferase complex"/>
    <property type="evidence" value="ECO:0007669"/>
    <property type="project" value="UniProtKB-ARBA"/>
</dbReference>
<evidence type="ECO:0000256" key="4">
    <source>
        <dbReference type="SAM" id="MobiDB-lite"/>
    </source>
</evidence>
<feature type="region of interest" description="Disordered" evidence="4">
    <location>
        <begin position="973"/>
        <end position="993"/>
    </location>
</feature>
<gene>
    <name evidence="5" type="ORF">FDP41_004010</name>
</gene>